<keyword evidence="5 9" id="KW-0548">Nucleotidyltransferase</keyword>
<dbReference type="EC" id="2.7.7.8" evidence="9"/>
<dbReference type="GO" id="GO:0006396">
    <property type="term" value="P:RNA processing"/>
    <property type="evidence" value="ECO:0007669"/>
    <property type="project" value="InterPro"/>
</dbReference>
<evidence type="ECO:0000256" key="3">
    <source>
        <dbReference type="ARBA" id="ARBA00022490"/>
    </source>
</evidence>
<feature type="domain" description="S1 motif" evidence="10">
    <location>
        <begin position="621"/>
        <end position="689"/>
    </location>
</feature>
<dbReference type="Proteomes" id="UP000777784">
    <property type="component" value="Unassembled WGS sequence"/>
</dbReference>
<evidence type="ECO:0000256" key="9">
    <source>
        <dbReference type="HAMAP-Rule" id="MF_01595"/>
    </source>
</evidence>
<dbReference type="InterPro" id="IPR036612">
    <property type="entry name" value="KH_dom_type_1_sf"/>
</dbReference>
<dbReference type="SMART" id="SM00322">
    <property type="entry name" value="KH"/>
    <property type="match status" value="1"/>
</dbReference>
<dbReference type="AlphaFoldDB" id="A0A948W327"/>
<dbReference type="FunFam" id="2.40.50.140:FF:000023">
    <property type="entry name" value="Polyribonucleotide nucleotidyltransferase"/>
    <property type="match status" value="1"/>
</dbReference>
<dbReference type="Gene3D" id="3.30.230.70">
    <property type="entry name" value="GHMP Kinase, N-terminal domain"/>
    <property type="match status" value="2"/>
</dbReference>
<dbReference type="GO" id="GO:0000175">
    <property type="term" value="F:3'-5'-RNA exonuclease activity"/>
    <property type="evidence" value="ECO:0007669"/>
    <property type="project" value="TreeGrafter"/>
</dbReference>
<dbReference type="FunFam" id="3.30.230.70:FF:000001">
    <property type="entry name" value="Polyribonucleotide nucleotidyltransferase"/>
    <property type="match status" value="1"/>
</dbReference>
<comment type="similarity">
    <text evidence="2 9">Belongs to the polyribonucleotide nucleotidyltransferase family.</text>
</comment>
<evidence type="ECO:0000313" key="12">
    <source>
        <dbReference type="Proteomes" id="UP000777784"/>
    </source>
</evidence>
<dbReference type="Pfam" id="PF03726">
    <property type="entry name" value="PNPase"/>
    <property type="match status" value="1"/>
</dbReference>
<dbReference type="SMART" id="SM00316">
    <property type="entry name" value="S1"/>
    <property type="match status" value="1"/>
</dbReference>
<dbReference type="InterPro" id="IPR020568">
    <property type="entry name" value="Ribosomal_Su5_D2-typ_SF"/>
</dbReference>
<feature type="binding site" evidence="9">
    <location>
        <position position="491"/>
    </location>
    <ligand>
        <name>Mg(2+)</name>
        <dbReference type="ChEBI" id="CHEBI:18420"/>
    </ligand>
</feature>
<proteinExistence type="inferred from homology"/>
<dbReference type="NCBIfam" id="TIGR03591">
    <property type="entry name" value="polynuc_phos"/>
    <property type="match status" value="1"/>
</dbReference>
<dbReference type="InterPro" id="IPR015847">
    <property type="entry name" value="ExoRNase_PH_dom2"/>
</dbReference>
<dbReference type="InterPro" id="IPR036456">
    <property type="entry name" value="PNPase_PH_RNA-bd_sf"/>
</dbReference>
<comment type="caution">
    <text evidence="11">The sequence shown here is derived from an EMBL/GenBank/DDBJ whole genome shotgun (WGS) entry which is preliminary data.</text>
</comment>
<dbReference type="FunFam" id="3.30.1370.10:FF:000001">
    <property type="entry name" value="Polyribonucleotide nucleotidyltransferase"/>
    <property type="match status" value="1"/>
</dbReference>
<evidence type="ECO:0000256" key="1">
    <source>
        <dbReference type="ARBA" id="ARBA00004496"/>
    </source>
</evidence>
<dbReference type="PANTHER" id="PTHR11252:SF0">
    <property type="entry name" value="POLYRIBONUCLEOTIDE NUCLEOTIDYLTRANSFERASE 1, MITOCHONDRIAL"/>
    <property type="match status" value="1"/>
</dbReference>
<dbReference type="InterPro" id="IPR036345">
    <property type="entry name" value="ExoRNase_PH_dom2_sf"/>
</dbReference>
<keyword evidence="6 9" id="KW-0479">Metal-binding</keyword>
<evidence type="ECO:0000256" key="7">
    <source>
        <dbReference type="ARBA" id="ARBA00022842"/>
    </source>
</evidence>
<evidence type="ECO:0000259" key="10">
    <source>
        <dbReference type="PROSITE" id="PS50126"/>
    </source>
</evidence>
<reference evidence="11" key="1">
    <citation type="submission" date="2021-05" db="EMBL/GenBank/DDBJ databases">
        <title>Energy efficiency and biological interactions define the core microbiome of deep oligotrophic groundwater.</title>
        <authorList>
            <person name="Mehrshad M."/>
            <person name="Lopez-Fernandez M."/>
            <person name="Bell E."/>
            <person name="Bernier-Latmani R."/>
            <person name="Bertilsson S."/>
            <person name="Dopson M."/>
        </authorList>
    </citation>
    <scope>NUCLEOTIDE SEQUENCE</scope>
    <source>
        <strain evidence="11">Modern_marine.mb.64</strain>
    </source>
</reference>
<dbReference type="GO" id="GO:0005829">
    <property type="term" value="C:cytosol"/>
    <property type="evidence" value="ECO:0007669"/>
    <property type="project" value="TreeGrafter"/>
</dbReference>
<dbReference type="GO" id="GO:0006402">
    <property type="term" value="P:mRNA catabolic process"/>
    <property type="evidence" value="ECO:0007669"/>
    <property type="project" value="UniProtKB-UniRule"/>
</dbReference>
<sequence length="698" mass="76112">MSEIHQVERTIGGRPLKIEVGRVARQAGGSAWVQYGETVVFAAAVADPESNLERDFLPLTVDYREKSYAAGKIPGGFFKREGRPTEKETLSCRIIDRSIRPLFDKNIRFEMQVSAHVLSSDKLNESDTLALIATATALNISDIPFPEPVAAVRVGMIGEEMILNPTFPEADNCRMNLVVAGTATEIVMVEGEAREVSEAEVLEALKFAMTAIQEIVAMQAELVEKCGKAKRPIEVVETPADIEEKTRALTIAKMDEALKVTGKDARREAINLLKEEVKQKLLEEFPEGERDISCVFHAIEKERLRSMIIKDRRRVDGRGLDEVRPITCEIGVLPRTHGSALFTRGETQALVVTSLGTSSDEQKIEDFGGEHWKTFMLHYNFPSFSVGEVRPIRGPGRREIGHGALAEKSLLAVIPSNETFPYTIRIVSDIMESNGSSSMASVCGGSLSLMDAGVPIQSSVSGIAMGLIKEGDDIAILTDILGMEDHLGDMDFKVAGTKKGITGIQMDIKLGGLDFGILSEALDKARAGRTHILGIMDKAMSGARSDLSPFAPRINVLEVNPEKIRDIIGPGGRTIKRITEETGATIDIDDSGKVKIACTDAEGGARAIEMVRSLTEDPEVGRIYNGRVRSIMNFGAFVEILPGRDGLVHISELDHKRVNKVEDVLKIGDMVLVKCIGVDDEGKVRLSRKQALEPTNAG</sequence>
<dbReference type="SUPFAM" id="SSF55666">
    <property type="entry name" value="Ribonuclease PH domain 2-like"/>
    <property type="match status" value="2"/>
</dbReference>
<keyword evidence="8 9" id="KW-0694">RNA-binding</keyword>
<dbReference type="GO" id="GO:0000287">
    <property type="term" value="F:magnesium ion binding"/>
    <property type="evidence" value="ECO:0007669"/>
    <property type="project" value="UniProtKB-UniRule"/>
</dbReference>
<dbReference type="Pfam" id="PF03725">
    <property type="entry name" value="RNase_PH_C"/>
    <property type="match status" value="1"/>
</dbReference>
<dbReference type="FunFam" id="3.30.230.70:FF:000002">
    <property type="entry name" value="Polyribonucleotide nucleotidyltransferase"/>
    <property type="match status" value="1"/>
</dbReference>
<dbReference type="NCBIfam" id="NF008805">
    <property type="entry name" value="PRK11824.1"/>
    <property type="match status" value="1"/>
</dbReference>
<evidence type="ECO:0000256" key="5">
    <source>
        <dbReference type="ARBA" id="ARBA00022695"/>
    </source>
</evidence>
<dbReference type="InterPro" id="IPR004087">
    <property type="entry name" value="KH_dom"/>
</dbReference>
<evidence type="ECO:0000256" key="4">
    <source>
        <dbReference type="ARBA" id="ARBA00022679"/>
    </source>
</evidence>
<dbReference type="SUPFAM" id="SSF54211">
    <property type="entry name" value="Ribosomal protein S5 domain 2-like"/>
    <property type="match status" value="2"/>
</dbReference>
<dbReference type="GO" id="GO:0004654">
    <property type="term" value="F:polyribonucleotide nucleotidyltransferase activity"/>
    <property type="evidence" value="ECO:0007669"/>
    <property type="project" value="UniProtKB-UniRule"/>
</dbReference>
<dbReference type="GO" id="GO:0003723">
    <property type="term" value="F:RNA binding"/>
    <property type="evidence" value="ECO:0007669"/>
    <property type="project" value="UniProtKB-UniRule"/>
</dbReference>
<evidence type="ECO:0000256" key="2">
    <source>
        <dbReference type="ARBA" id="ARBA00007404"/>
    </source>
</evidence>
<dbReference type="Pfam" id="PF01138">
    <property type="entry name" value="RNase_PH"/>
    <property type="match status" value="2"/>
</dbReference>
<dbReference type="SUPFAM" id="SSF50249">
    <property type="entry name" value="Nucleic acid-binding proteins"/>
    <property type="match status" value="1"/>
</dbReference>
<dbReference type="InterPro" id="IPR027408">
    <property type="entry name" value="PNPase/RNase_PH_dom_sf"/>
</dbReference>
<comment type="cofactor">
    <cofactor evidence="9">
        <name>Mg(2+)</name>
        <dbReference type="ChEBI" id="CHEBI:18420"/>
    </cofactor>
</comment>
<keyword evidence="4 9" id="KW-0808">Transferase</keyword>
<keyword evidence="7 9" id="KW-0460">Magnesium</keyword>
<evidence type="ECO:0000313" key="11">
    <source>
        <dbReference type="EMBL" id="MBU2690622.1"/>
    </source>
</evidence>
<dbReference type="PROSITE" id="PS50126">
    <property type="entry name" value="S1"/>
    <property type="match status" value="1"/>
</dbReference>
<dbReference type="CDD" id="cd02393">
    <property type="entry name" value="KH-I_PNPase"/>
    <property type="match status" value="1"/>
</dbReference>
<comment type="function">
    <text evidence="9">Involved in mRNA degradation. Catalyzes the phosphorolysis of single-stranded polyribonucleotides processively in the 3'- to 5'-direction.</text>
</comment>
<dbReference type="SUPFAM" id="SSF54791">
    <property type="entry name" value="Eukaryotic type KH-domain (KH-domain type I)"/>
    <property type="match status" value="1"/>
</dbReference>
<dbReference type="InterPro" id="IPR003029">
    <property type="entry name" value="S1_domain"/>
</dbReference>
<dbReference type="InterPro" id="IPR001247">
    <property type="entry name" value="ExoRNase_PH_dom1"/>
</dbReference>
<dbReference type="InterPro" id="IPR004088">
    <property type="entry name" value="KH_dom_type_1"/>
</dbReference>
<dbReference type="HAMAP" id="MF_01595">
    <property type="entry name" value="PNPase"/>
    <property type="match status" value="1"/>
</dbReference>
<evidence type="ECO:0000256" key="8">
    <source>
        <dbReference type="ARBA" id="ARBA00022884"/>
    </source>
</evidence>
<gene>
    <name evidence="9 11" type="primary">pnp</name>
    <name evidence="11" type="ORF">KJ970_06800</name>
</gene>
<comment type="subcellular location">
    <subcellularLocation>
        <location evidence="1 9">Cytoplasm</location>
    </subcellularLocation>
</comment>
<dbReference type="PANTHER" id="PTHR11252">
    <property type="entry name" value="POLYRIBONUCLEOTIDE NUCLEOTIDYLTRANSFERASE"/>
    <property type="match status" value="1"/>
</dbReference>
<organism evidence="11 12">
    <name type="scientific">Eiseniibacteriota bacterium</name>
    <dbReference type="NCBI Taxonomy" id="2212470"/>
    <lineage>
        <taxon>Bacteria</taxon>
        <taxon>Candidatus Eiseniibacteriota</taxon>
    </lineage>
</organism>
<evidence type="ECO:0000256" key="6">
    <source>
        <dbReference type="ARBA" id="ARBA00022723"/>
    </source>
</evidence>
<keyword evidence="3 9" id="KW-0963">Cytoplasm</keyword>
<dbReference type="Pfam" id="PF00013">
    <property type="entry name" value="KH_1"/>
    <property type="match status" value="1"/>
</dbReference>
<dbReference type="InterPro" id="IPR015848">
    <property type="entry name" value="PNPase_PH_RNA-bd_bac/org-type"/>
</dbReference>
<protein>
    <recommendedName>
        <fullName evidence="9">Polyribonucleotide nucleotidyltransferase</fullName>
        <ecNumber evidence="9">2.7.7.8</ecNumber>
    </recommendedName>
    <alternativeName>
        <fullName evidence="9">Polynucleotide phosphorylase</fullName>
        <shortName evidence="9">PNPase</shortName>
    </alternativeName>
</protein>
<dbReference type="Gene3D" id="2.40.50.140">
    <property type="entry name" value="Nucleic acid-binding proteins"/>
    <property type="match status" value="1"/>
</dbReference>
<dbReference type="InterPro" id="IPR012340">
    <property type="entry name" value="NA-bd_OB-fold"/>
</dbReference>
<dbReference type="PIRSF" id="PIRSF005499">
    <property type="entry name" value="PNPase"/>
    <property type="match status" value="1"/>
</dbReference>
<dbReference type="CDD" id="cd11364">
    <property type="entry name" value="RNase_PH_PNPase_2"/>
    <property type="match status" value="1"/>
</dbReference>
<dbReference type="InterPro" id="IPR012162">
    <property type="entry name" value="PNPase"/>
</dbReference>
<comment type="catalytic activity">
    <reaction evidence="9">
        <text>RNA(n+1) + phosphate = RNA(n) + a ribonucleoside 5'-diphosphate</text>
        <dbReference type="Rhea" id="RHEA:22096"/>
        <dbReference type="Rhea" id="RHEA-COMP:14527"/>
        <dbReference type="Rhea" id="RHEA-COMP:17342"/>
        <dbReference type="ChEBI" id="CHEBI:43474"/>
        <dbReference type="ChEBI" id="CHEBI:57930"/>
        <dbReference type="ChEBI" id="CHEBI:140395"/>
        <dbReference type="EC" id="2.7.7.8"/>
    </reaction>
</comment>
<accession>A0A948W327</accession>
<feature type="binding site" evidence="9">
    <location>
        <position position="485"/>
    </location>
    <ligand>
        <name>Mg(2+)</name>
        <dbReference type="ChEBI" id="CHEBI:18420"/>
    </ligand>
</feature>
<dbReference type="EMBL" id="JAHJDP010000032">
    <property type="protein sequence ID" value="MBU2690622.1"/>
    <property type="molecule type" value="Genomic_DNA"/>
</dbReference>
<name>A0A948W327_UNCEI</name>
<dbReference type="PROSITE" id="PS50084">
    <property type="entry name" value="KH_TYPE_1"/>
    <property type="match status" value="1"/>
</dbReference>
<dbReference type="Gene3D" id="3.30.1370.10">
    <property type="entry name" value="K Homology domain, type 1"/>
    <property type="match status" value="1"/>
</dbReference>
<dbReference type="CDD" id="cd11363">
    <property type="entry name" value="RNase_PH_PNPase_1"/>
    <property type="match status" value="1"/>
</dbReference>
<dbReference type="CDD" id="cd04472">
    <property type="entry name" value="S1_PNPase"/>
    <property type="match status" value="1"/>
</dbReference>
<dbReference type="SUPFAM" id="SSF46915">
    <property type="entry name" value="Polynucleotide phosphorylase/guanosine pentaphosphate synthase (PNPase/GPSI), domain 3"/>
    <property type="match status" value="1"/>
</dbReference>
<dbReference type="Pfam" id="PF00575">
    <property type="entry name" value="S1"/>
    <property type="match status" value="1"/>
</dbReference>